<keyword evidence="2" id="KW-1185">Reference proteome</keyword>
<accession>A0ABQ4CY16</accession>
<dbReference type="InterPro" id="IPR050194">
    <property type="entry name" value="Glycosyltransferase_grp1"/>
</dbReference>
<dbReference type="Pfam" id="PF13692">
    <property type="entry name" value="Glyco_trans_1_4"/>
    <property type="match status" value="1"/>
</dbReference>
<protein>
    <recommendedName>
        <fullName evidence="3">Glycosyltransferase</fullName>
    </recommendedName>
</protein>
<dbReference type="EMBL" id="BONE01000055">
    <property type="protein sequence ID" value="GIF76201.1"/>
    <property type="molecule type" value="Genomic_DNA"/>
</dbReference>
<sequence length="366" mass="39004">MTTVAFILVSWRPDVPAGMERAVAAHAAGLVAAGHKAVIVTADPTAPRSYRGATVAILSTLTGAFPCDDDTLRAAIHNSTDAIREQLVTIFARERVEAAVYVDSLWGLGSIMPAHQKVRNILAAHVVGHHTDLHTALALEPAAVIAPSATVLAQAAERGYHSADWTIVPNTLLADPAPQPQRVRDQLHQHGPIRVLARLGPEKGVAALLAPRNQLDRPIEVALASAPFEKATGSQDEVLRRCQALAAKAPGVTIRAGLNWDDVLPWLSAASIVIVPSHAETFGLVALEAMAAGTPVIAHDVGNLPDLIRDGGAIVPRSQGSAALWRASRQLLNDAVKYRRTSRAAYYRSRDYWPALVANQLLKVVS</sequence>
<proteinExistence type="predicted"/>
<dbReference type="PANTHER" id="PTHR45947">
    <property type="entry name" value="SULFOQUINOVOSYL TRANSFERASE SQD2"/>
    <property type="match status" value="1"/>
</dbReference>
<organism evidence="1 2">
    <name type="scientific">Asanoa siamensis</name>
    <dbReference type="NCBI Taxonomy" id="926357"/>
    <lineage>
        <taxon>Bacteria</taxon>
        <taxon>Bacillati</taxon>
        <taxon>Actinomycetota</taxon>
        <taxon>Actinomycetes</taxon>
        <taxon>Micromonosporales</taxon>
        <taxon>Micromonosporaceae</taxon>
        <taxon>Asanoa</taxon>
    </lineage>
</organism>
<evidence type="ECO:0000313" key="1">
    <source>
        <dbReference type="EMBL" id="GIF76201.1"/>
    </source>
</evidence>
<gene>
    <name evidence="1" type="ORF">Asi02nite_57190</name>
</gene>
<reference evidence="1 2" key="1">
    <citation type="submission" date="2021-01" db="EMBL/GenBank/DDBJ databases">
        <title>Whole genome shotgun sequence of Asanoa siamensis NBRC 107932.</title>
        <authorList>
            <person name="Komaki H."/>
            <person name="Tamura T."/>
        </authorList>
    </citation>
    <scope>NUCLEOTIDE SEQUENCE [LARGE SCALE GENOMIC DNA]</scope>
    <source>
        <strain evidence="1 2">NBRC 107932</strain>
    </source>
</reference>
<comment type="caution">
    <text evidence="1">The sequence shown here is derived from an EMBL/GenBank/DDBJ whole genome shotgun (WGS) entry which is preliminary data.</text>
</comment>
<dbReference type="Gene3D" id="3.40.50.2000">
    <property type="entry name" value="Glycogen Phosphorylase B"/>
    <property type="match status" value="2"/>
</dbReference>
<name>A0ABQ4CY16_9ACTN</name>
<dbReference type="PANTHER" id="PTHR45947:SF3">
    <property type="entry name" value="SULFOQUINOVOSYL TRANSFERASE SQD2"/>
    <property type="match status" value="1"/>
</dbReference>
<evidence type="ECO:0008006" key="3">
    <source>
        <dbReference type="Google" id="ProtNLM"/>
    </source>
</evidence>
<evidence type="ECO:0000313" key="2">
    <source>
        <dbReference type="Proteomes" id="UP000604117"/>
    </source>
</evidence>
<dbReference type="Proteomes" id="UP000604117">
    <property type="component" value="Unassembled WGS sequence"/>
</dbReference>
<dbReference type="CDD" id="cd03801">
    <property type="entry name" value="GT4_PimA-like"/>
    <property type="match status" value="1"/>
</dbReference>
<dbReference type="RefSeq" id="WP_203717068.1">
    <property type="nucleotide sequence ID" value="NZ_BONE01000055.1"/>
</dbReference>
<dbReference type="SUPFAM" id="SSF53756">
    <property type="entry name" value="UDP-Glycosyltransferase/glycogen phosphorylase"/>
    <property type="match status" value="1"/>
</dbReference>